<evidence type="ECO:0008006" key="7">
    <source>
        <dbReference type="Google" id="ProtNLM"/>
    </source>
</evidence>
<evidence type="ECO:0000259" key="2">
    <source>
        <dbReference type="PROSITE" id="PS50174"/>
    </source>
</evidence>
<evidence type="ECO:0000259" key="4">
    <source>
        <dbReference type="PROSITE" id="PS51827"/>
    </source>
</evidence>
<dbReference type="PANTHER" id="PTHR48430">
    <property type="entry name" value="PARTNER OF XRN-2 PROTEIN 1"/>
    <property type="match status" value="1"/>
</dbReference>
<dbReference type="PROSITE" id="PS50174">
    <property type="entry name" value="G_PATCH"/>
    <property type="match status" value="1"/>
</dbReference>
<protein>
    <recommendedName>
        <fullName evidence="7">NF-kappa-B-repressing factor</fullName>
    </recommendedName>
</protein>
<dbReference type="InterPro" id="IPR036867">
    <property type="entry name" value="R3H_dom_sf"/>
</dbReference>
<dbReference type="EMBL" id="LR824032">
    <property type="protein sequence ID" value="CAH0599763.1"/>
    <property type="molecule type" value="Genomic_DNA"/>
</dbReference>
<sequence>MSYKTIRRISNFRTINITSTFDEDWDVEKYKDEHESEEHWLLRKAFMERWKNNYPEERLICLARVFCNVELLGCRYPPLVMQEITQLSYEVSKEYREQRKNKLKRTFVSASEAAGEKVKGIKRKGGVIAQVGQKVPRIDFVKQGDKSLSDSDTSLPDNDISLADYDTSLPDNDTSLADYDTNLHASDTNLQTNDANLPTNDASDHDVDLRCTNENPVNNDTKYGDIKIMETFETNSTVALIRANEYLTEMENVKCLSVTQFHEGMFQTEFGKMVLLVRPWARKFENLFASTQACGINVRNNYADNIFSMTLQGRVIAQSRGTKYEARGIVENLAWKRFRENVISVLIKEQWIALGETIGHKDVDVQRGREMFGTPVENTVAIKMMKMMGWKGGGLGSDAQGIAEPIKPNLQLVNRAGLGSDLTQDIRTLRNSARQLMQRYIASDAFDVDLVFSSEFSKDERAALHLCAQRAGLASKSYGEGQDRSVPILPGLRYIASDAFDVDLVFSSEFSKDERAALHLCAQRAGLASKSYGEGQDRSVPILPGLRYIASDAFDVDLVFSSEFSKDERAALHLCAQRAGLASKSYGEGQDRSVPILPGLRYIASDAFDVDLVFSSEFSKDERAALHLCAQRAGLASKSYGEGQDRSVPILPGLRYIASDAFDVDLVFSSEFSKDERAALHLCAQRAGLASKSYGEGQDRSVPILPGLRYIASDAFDVDLVFSSEFSKDERAALHLCAQRAGLASKSYGEGQDRSVPILPGLRDVRESYHLPGTQRAPGGI</sequence>
<evidence type="ECO:0000313" key="5">
    <source>
        <dbReference type="EMBL" id="CAH0599763.1"/>
    </source>
</evidence>
<dbReference type="InterPro" id="IPR001374">
    <property type="entry name" value="R3H_dom"/>
</dbReference>
<dbReference type="SMART" id="SM00443">
    <property type="entry name" value="G_patch"/>
    <property type="match status" value="1"/>
</dbReference>
<dbReference type="PROSITE" id="PS51827">
    <property type="entry name" value="XTBD"/>
    <property type="match status" value="1"/>
</dbReference>
<feature type="domain" description="R3H" evidence="3">
    <location>
        <begin position="536"/>
        <end position="600"/>
    </location>
</feature>
<dbReference type="Proteomes" id="UP001154114">
    <property type="component" value="Chromosome 29"/>
</dbReference>
<dbReference type="Gene3D" id="3.30.1370.50">
    <property type="entry name" value="R3H-like domain"/>
    <property type="match status" value="6"/>
</dbReference>
<proteinExistence type="predicted"/>
<dbReference type="OrthoDB" id="2359216at2759"/>
<accession>A0A9P0BY63</accession>
<name>A0A9P0BY63_CHRIL</name>
<dbReference type="PROSITE" id="PS51061">
    <property type="entry name" value="R3H"/>
    <property type="match status" value="3"/>
</dbReference>
<feature type="region of interest" description="Disordered" evidence="1">
    <location>
        <begin position="142"/>
        <end position="163"/>
    </location>
</feature>
<reference evidence="5" key="1">
    <citation type="submission" date="2021-12" db="EMBL/GenBank/DDBJ databases">
        <authorList>
            <person name="King R."/>
        </authorList>
    </citation>
    <scope>NUCLEOTIDE SEQUENCE</scope>
</reference>
<dbReference type="InterPro" id="IPR021859">
    <property type="entry name" value="XTBD"/>
</dbReference>
<keyword evidence="6" id="KW-1185">Reference proteome</keyword>
<feature type="domain" description="XRN2-binding (XTBD)" evidence="4">
    <location>
        <begin position="27"/>
        <end position="111"/>
    </location>
</feature>
<gene>
    <name evidence="5" type="ORF">CINC_LOCUS8885</name>
</gene>
<feature type="domain" description="R3H" evidence="3">
    <location>
        <begin position="644"/>
        <end position="708"/>
    </location>
</feature>
<evidence type="ECO:0000259" key="3">
    <source>
        <dbReference type="PROSITE" id="PS51061"/>
    </source>
</evidence>
<dbReference type="Pfam" id="PF01424">
    <property type="entry name" value="R3H"/>
    <property type="match status" value="1"/>
</dbReference>
<feature type="domain" description="G-patch" evidence="2">
    <location>
        <begin position="377"/>
        <end position="423"/>
    </location>
</feature>
<dbReference type="GO" id="GO:0003676">
    <property type="term" value="F:nucleic acid binding"/>
    <property type="evidence" value="ECO:0007669"/>
    <property type="project" value="UniProtKB-UniRule"/>
</dbReference>
<evidence type="ECO:0000313" key="6">
    <source>
        <dbReference type="Proteomes" id="UP001154114"/>
    </source>
</evidence>
<dbReference type="Pfam" id="PF11952">
    <property type="entry name" value="XTBD"/>
    <property type="match status" value="1"/>
</dbReference>
<feature type="domain" description="R3H" evidence="3">
    <location>
        <begin position="427"/>
        <end position="492"/>
    </location>
</feature>
<evidence type="ECO:0000256" key="1">
    <source>
        <dbReference type="SAM" id="MobiDB-lite"/>
    </source>
</evidence>
<organism evidence="5 6">
    <name type="scientific">Chrysodeixis includens</name>
    <name type="common">Soybean looper</name>
    <name type="synonym">Pseudoplusia includens</name>
    <dbReference type="NCBI Taxonomy" id="689277"/>
    <lineage>
        <taxon>Eukaryota</taxon>
        <taxon>Metazoa</taxon>
        <taxon>Ecdysozoa</taxon>
        <taxon>Arthropoda</taxon>
        <taxon>Hexapoda</taxon>
        <taxon>Insecta</taxon>
        <taxon>Pterygota</taxon>
        <taxon>Neoptera</taxon>
        <taxon>Endopterygota</taxon>
        <taxon>Lepidoptera</taxon>
        <taxon>Glossata</taxon>
        <taxon>Ditrysia</taxon>
        <taxon>Noctuoidea</taxon>
        <taxon>Noctuidae</taxon>
        <taxon>Plusiinae</taxon>
        <taxon>Chrysodeixis</taxon>
    </lineage>
</organism>
<dbReference type="AlphaFoldDB" id="A0A9P0BY63"/>
<dbReference type="SUPFAM" id="SSF82708">
    <property type="entry name" value="R3H domain"/>
    <property type="match status" value="6"/>
</dbReference>
<dbReference type="PANTHER" id="PTHR48430:SF1">
    <property type="entry name" value="PARTNER OF XRN-2 PROTEIN 1"/>
    <property type="match status" value="1"/>
</dbReference>
<dbReference type="Pfam" id="PF01585">
    <property type="entry name" value="G-patch"/>
    <property type="match status" value="1"/>
</dbReference>
<dbReference type="SMART" id="SM00393">
    <property type="entry name" value="R3H"/>
    <property type="match status" value="3"/>
</dbReference>
<dbReference type="InterPro" id="IPR000467">
    <property type="entry name" value="G_patch_dom"/>
</dbReference>